<keyword evidence="2" id="KW-1185">Reference proteome</keyword>
<protein>
    <submittedName>
        <fullName evidence="1">Uncharacterized protein</fullName>
    </submittedName>
</protein>
<dbReference type="Proteomes" id="UP000215335">
    <property type="component" value="Unassembled WGS sequence"/>
</dbReference>
<organism evidence="1 2">
    <name type="scientific">Trichomalopsis sarcophagae</name>
    <dbReference type="NCBI Taxonomy" id="543379"/>
    <lineage>
        <taxon>Eukaryota</taxon>
        <taxon>Metazoa</taxon>
        <taxon>Ecdysozoa</taxon>
        <taxon>Arthropoda</taxon>
        <taxon>Hexapoda</taxon>
        <taxon>Insecta</taxon>
        <taxon>Pterygota</taxon>
        <taxon>Neoptera</taxon>
        <taxon>Endopterygota</taxon>
        <taxon>Hymenoptera</taxon>
        <taxon>Apocrita</taxon>
        <taxon>Proctotrupomorpha</taxon>
        <taxon>Chalcidoidea</taxon>
        <taxon>Pteromalidae</taxon>
        <taxon>Pteromalinae</taxon>
        <taxon>Trichomalopsis</taxon>
    </lineage>
</organism>
<dbReference type="AlphaFoldDB" id="A0A232F0S2"/>
<name>A0A232F0S2_9HYME</name>
<accession>A0A232F0S2</accession>
<evidence type="ECO:0000313" key="1">
    <source>
        <dbReference type="EMBL" id="OXU24159.1"/>
    </source>
</evidence>
<reference evidence="1 2" key="1">
    <citation type="journal article" date="2017" name="Curr. Biol.">
        <title>The Evolution of Venom by Co-option of Single-Copy Genes.</title>
        <authorList>
            <person name="Martinson E.O."/>
            <person name="Mrinalini"/>
            <person name="Kelkar Y.D."/>
            <person name="Chang C.H."/>
            <person name="Werren J.H."/>
        </authorList>
    </citation>
    <scope>NUCLEOTIDE SEQUENCE [LARGE SCALE GENOMIC DNA]</scope>
    <source>
        <strain evidence="1 2">Alberta</strain>
        <tissue evidence="1">Whole body</tissue>
    </source>
</reference>
<sequence>MGPESKSFQNEKASTQISNLFIHHLQMNFTVDDFINILDNQKTYLVRLNSKLHFETQFATQGLKDIQEVIIAASKVSQQISRVIIQFKEKINLSTLRLIIDQNIYSMRCVLDRISRIISEREVNSSPESLADTVIIASSDESEEEWLW</sequence>
<dbReference type="EMBL" id="NNAY01001386">
    <property type="protein sequence ID" value="OXU24159.1"/>
    <property type="molecule type" value="Genomic_DNA"/>
</dbReference>
<proteinExistence type="predicted"/>
<evidence type="ECO:0000313" key="2">
    <source>
        <dbReference type="Proteomes" id="UP000215335"/>
    </source>
</evidence>
<gene>
    <name evidence="1" type="ORF">TSAR_015939</name>
</gene>
<comment type="caution">
    <text evidence="1">The sequence shown here is derived from an EMBL/GenBank/DDBJ whole genome shotgun (WGS) entry which is preliminary data.</text>
</comment>